<dbReference type="Pfam" id="PF11951">
    <property type="entry name" value="Fungal_trans_2"/>
    <property type="match status" value="1"/>
</dbReference>
<organism evidence="1 2">
    <name type="scientific">Penicillium subrubescens</name>
    <dbReference type="NCBI Taxonomy" id="1316194"/>
    <lineage>
        <taxon>Eukaryota</taxon>
        <taxon>Fungi</taxon>
        <taxon>Dikarya</taxon>
        <taxon>Ascomycota</taxon>
        <taxon>Pezizomycotina</taxon>
        <taxon>Eurotiomycetes</taxon>
        <taxon>Eurotiomycetidae</taxon>
        <taxon>Eurotiales</taxon>
        <taxon>Aspergillaceae</taxon>
        <taxon>Penicillium</taxon>
    </lineage>
</organism>
<reference evidence="1 2" key="1">
    <citation type="submission" date="2016-10" db="EMBL/GenBank/DDBJ databases">
        <title>Genome sequence of the ascomycete fungus Penicillium subrubescens.</title>
        <authorList>
            <person name="De Vries R.P."/>
            <person name="Peng M."/>
            <person name="Dilokpimol A."/>
            <person name="Hilden K."/>
            <person name="Makela M.R."/>
            <person name="Grigoriev I."/>
            <person name="Riley R."/>
            <person name="Granchi Z."/>
        </authorList>
    </citation>
    <scope>NUCLEOTIDE SEQUENCE [LARGE SCALE GENOMIC DNA]</scope>
    <source>
        <strain evidence="1 2">CBS 132785</strain>
    </source>
</reference>
<name>A0A1Q5UEQ8_9EURO</name>
<dbReference type="AlphaFoldDB" id="A0A1Q5UEQ8"/>
<protein>
    <submittedName>
        <fullName evidence="1">Uncharacterized protein</fullName>
    </submittedName>
</protein>
<dbReference type="STRING" id="1316194.A0A1Q5UEQ8"/>
<comment type="caution">
    <text evidence="1">The sequence shown here is derived from an EMBL/GenBank/DDBJ whole genome shotgun (WGS) entry which is preliminary data.</text>
</comment>
<dbReference type="EMBL" id="MNBE01000310">
    <property type="protein sequence ID" value="OKP10965.1"/>
    <property type="molecule type" value="Genomic_DNA"/>
</dbReference>
<accession>A0A1Q5UEQ8</accession>
<dbReference type="InterPro" id="IPR021858">
    <property type="entry name" value="Fun_TF"/>
</dbReference>
<evidence type="ECO:0000313" key="2">
    <source>
        <dbReference type="Proteomes" id="UP000186955"/>
    </source>
</evidence>
<dbReference type="Proteomes" id="UP000186955">
    <property type="component" value="Unassembled WGS sequence"/>
</dbReference>
<sequence>MKLYGFVTELYSYIVLCNTITPFGMNSNRTLTHDSFLQSLDDLQDFGAFGVMFSGGHGLFELISLISLFAASQESLPSINGAADPERYEIYEQLKSRIINWNPQPTEYNEYELLPGCRATLEFCRQASLLFLETAMSPFSKYDTARICHLQPLLDVAISYMPQILPSKFSCIVMWPLMIIGSCLVEEDQRMAMKDALLHNQYMMRNTAQASNLLELLWRDPDEYAIGPYGLGLLMENYKLDYGVI</sequence>
<evidence type="ECO:0000313" key="1">
    <source>
        <dbReference type="EMBL" id="OKP10965.1"/>
    </source>
</evidence>
<gene>
    <name evidence="1" type="ORF">PENSUB_3785</name>
</gene>
<keyword evidence="2" id="KW-1185">Reference proteome</keyword>
<proteinExistence type="predicted"/>